<keyword evidence="2" id="KW-0863">Zinc-finger</keyword>
<evidence type="ECO:0000256" key="2">
    <source>
        <dbReference type="ARBA" id="ARBA00022771"/>
    </source>
</evidence>
<reference evidence="4 5" key="1">
    <citation type="submission" date="2024-01" db="EMBL/GenBank/DDBJ databases">
        <title>The genomes of 5 underutilized Papilionoideae crops provide insights into root nodulation and disease resistanc.</title>
        <authorList>
            <person name="Jiang F."/>
        </authorList>
    </citation>
    <scope>NUCLEOTIDE SEQUENCE [LARGE SCALE GENOMIC DNA]</scope>
    <source>
        <strain evidence="4">DUOXIRENSHENG_FW03</strain>
        <tissue evidence="4">Leaves</tissue>
    </source>
</reference>
<dbReference type="InterPro" id="IPR019786">
    <property type="entry name" value="Zinc_finger_PHD-type_CS"/>
</dbReference>
<dbReference type="PANTHER" id="PTHR34451">
    <property type="entry name" value="PHD FINGER FAMILY PROTEIN"/>
    <property type="match status" value="1"/>
</dbReference>
<evidence type="ECO:0000256" key="3">
    <source>
        <dbReference type="ARBA" id="ARBA00022833"/>
    </source>
</evidence>
<dbReference type="Proteomes" id="UP001386955">
    <property type="component" value="Unassembled WGS sequence"/>
</dbReference>
<sequence>MKLSAAGDCGNCGSKERRILHSLWVRGMNRRVCTSCVLRLHPSFFCPSCFEFFDNPLSNTSSASAHRFVSCCKCSSLTHVACLPSPPPPSASFLCPPCSLPNFSFFPDSPSPLDPRRALVLLCASKVASASLSKSLALARARVDKTSRDAALARKRARDSLDHCSLLHHIHRLGLHGSFHLSPFSSSSSLPHHFHLKLPSPFHNSPNPLP</sequence>
<gene>
    <name evidence="4" type="ORF">VNO78_20553</name>
</gene>
<dbReference type="PANTHER" id="PTHR34451:SF15">
    <property type="entry name" value="PHD-TYPE DOMAIN-CONTAINING PROTEIN"/>
    <property type="match status" value="1"/>
</dbReference>
<accession>A0AAN9XH93</accession>
<comment type="caution">
    <text evidence="4">The sequence shown here is derived from an EMBL/GenBank/DDBJ whole genome shotgun (WGS) entry which is preliminary data.</text>
</comment>
<keyword evidence="1" id="KW-0479">Metal-binding</keyword>
<proteinExistence type="predicted"/>
<dbReference type="EMBL" id="JAYMYS010000005">
    <property type="protein sequence ID" value="KAK7392124.1"/>
    <property type="molecule type" value="Genomic_DNA"/>
</dbReference>
<organism evidence="4 5">
    <name type="scientific">Psophocarpus tetragonolobus</name>
    <name type="common">Winged bean</name>
    <name type="synonym">Dolichos tetragonolobus</name>
    <dbReference type="NCBI Taxonomy" id="3891"/>
    <lineage>
        <taxon>Eukaryota</taxon>
        <taxon>Viridiplantae</taxon>
        <taxon>Streptophyta</taxon>
        <taxon>Embryophyta</taxon>
        <taxon>Tracheophyta</taxon>
        <taxon>Spermatophyta</taxon>
        <taxon>Magnoliopsida</taxon>
        <taxon>eudicotyledons</taxon>
        <taxon>Gunneridae</taxon>
        <taxon>Pentapetalae</taxon>
        <taxon>rosids</taxon>
        <taxon>fabids</taxon>
        <taxon>Fabales</taxon>
        <taxon>Fabaceae</taxon>
        <taxon>Papilionoideae</taxon>
        <taxon>50 kb inversion clade</taxon>
        <taxon>NPAAA clade</taxon>
        <taxon>indigoferoid/millettioid clade</taxon>
        <taxon>Phaseoleae</taxon>
        <taxon>Psophocarpus</taxon>
    </lineage>
</organism>
<evidence type="ECO:0000313" key="5">
    <source>
        <dbReference type="Proteomes" id="UP001386955"/>
    </source>
</evidence>
<name>A0AAN9XH93_PSOTE</name>
<keyword evidence="3" id="KW-0862">Zinc</keyword>
<dbReference type="AlphaFoldDB" id="A0AAN9XH93"/>
<keyword evidence="5" id="KW-1185">Reference proteome</keyword>
<dbReference type="SUPFAM" id="SSF57903">
    <property type="entry name" value="FYVE/PHD zinc finger"/>
    <property type="match status" value="1"/>
</dbReference>
<protein>
    <submittedName>
        <fullName evidence="4">Uncharacterized protein</fullName>
    </submittedName>
</protein>
<evidence type="ECO:0000313" key="4">
    <source>
        <dbReference type="EMBL" id="KAK7392124.1"/>
    </source>
</evidence>
<dbReference type="GO" id="GO:0008270">
    <property type="term" value="F:zinc ion binding"/>
    <property type="evidence" value="ECO:0007669"/>
    <property type="project" value="UniProtKB-KW"/>
</dbReference>
<dbReference type="InterPro" id="IPR011011">
    <property type="entry name" value="Znf_FYVE_PHD"/>
</dbReference>
<dbReference type="PROSITE" id="PS01359">
    <property type="entry name" value="ZF_PHD_1"/>
    <property type="match status" value="1"/>
</dbReference>
<evidence type="ECO:0000256" key="1">
    <source>
        <dbReference type="ARBA" id="ARBA00022723"/>
    </source>
</evidence>